<name>A0ABT3A8Y7_9ALTE</name>
<evidence type="ECO:0000313" key="2">
    <source>
        <dbReference type="EMBL" id="MCV2885146.1"/>
    </source>
</evidence>
<feature type="region of interest" description="Disordered" evidence="1">
    <location>
        <begin position="34"/>
        <end position="55"/>
    </location>
</feature>
<dbReference type="RefSeq" id="WP_263712437.1">
    <property type="nucleotide sequence ID" value="NZ_JAOWKX010000005.1"/>
</dbReference>
<protein>
    <recommendedName>
        <fullName evidence="4">Transposase</fullName>
    </recommendedName>
</protein>
<dbReference type="Proteomes" id="UP001652504">
    <property type="component" value="Unassembled WGS sequence"/>
</dbReference>
<evidence type="ECO:0000313" key="3">
    <source>
        <dbReference type="Proteomes" id="UP001652504"/>
    </source>
</evidence>
<evidence type="ECO:0000256" key="1">
    <source>
        <dbReference type="SAM" id="MobiDB-lite"/>
    </source>
</evidence>
<accession>A0ABT3A8Y7</accession>
<gene>
    <name evidence="2" type="ORF">OE749_10630</name>
</gene>
<comment type="caution">
    <text evidence="2">The sequence shown here is derived from an EMBL/GenBank/DDBJ whole genome shotgun (WGS) entry which is preliminary data.</text>
</comment>
<organism evidence="2 3">
    <name type="scientific">Fluctibacter corallii</name>
    <dbReference type="NCBI Taxonomy" id="2984329"/>
    <lineage>
        <taxon>Bacteria</taxon>
        <taxon>Pseudomonadati</taxon>
        <taxon>Pseudomonadota</taxon>
        <taxon>Gammaproteobacteria</taxon>
        <taxon>Alteromonadales</taxon>
        <taxon>Alteromonadaceae</taxon>
        <taxon>Fluctibacter</taxon>
    </lineage>
</organism>
<sequence>MKLSNTLHDVIKITKEKVCLWLLLKAYGMTQRQSVSTTPARRPAKVGASAQVREA</sequence>
<keyword evidence="3" id="KW-1185">Reference proteome</keyword>
<evidence type="ECO:0008006" key="4">
    <source>
        <dbReference type="Google" id="ProtNLM"/>
    </source>
</evidence>
<dbReference type="EMBL" id="JAOWKX010000005">
    <property type="protein sequence ID" value="MCV2885146.1"/>
    <property type="molecule type" value="Genomic_DNA"/>
</dbReference>
<proteinExistence type="predicted"/>
<reference evidence="2 3" key="1">
    <citation type="submission" date="2022-10" db="EMBL/GenBank/DDBJ databases">
        <title>Aestuariibacter sp. AA17 isolated from Montipora capitata coral fragment.</title>
        <authorList>
            <person name="Emsley S.A."/>
            <person name="Pfannmuller K.M."/>
            <person name="Loughran R.M."/>
            <person name="Shlafstein M."/>
            <person name="Papke E."/>
            <person name="Saw J.H."/>
            <person name="Ushijima B."/>
            <person name="Videau P."/>
        </authorList>
    </citation>
    <scope>NUCLEOTIDE SEQUENCE [LARGE SCALE GENOMIC DNA]</scope>
    <source>
        <strain evidence="2 3">AA17</strain>
    </source>
</reference>